<feature type="compositionally biased region" description="Low complexity" evidence="1">
    <location>
        <begin position="74"/>
        <end position="94"/>
    </location>
</feature>
<evidence type="ECO:0000313" key="4">
    <source>
        <dbReference type="Proteomes" id="UP001055172"/>
    </source>
</evidence>
<dbReference type="Pfam" id="PF20516">
    <property type="entry name" value="PDDEXK_12"/>
    <property type="match status" value="1"/>
</dbReference>
<feature type="compositionally biased region" description="Basic and acidic residues" evidence="1">
    <location>
        <begin position="1"/>
        <end position="13"/>
    </location>
</feature>
<feature type="domain" description="PD-(D/E)XK nuclease-like" evidence="2">
    <location>
        <begin position="147"/>
        <end position="403"/>
    </location>
</feature>
<name>A0AA37GY07_9PEZI</name>
<reference evidence="3 4" key="1">
    <citation type="submission" date="2021-07" db="EMBL/GenBank/DDBJ databases">
        <title>Genome data of Colletotrichum spaethianum.</title>
        <authorList>
            <person name="Utami Y.D."/>
            <person name="Hiruma K."/>
        </authorList>
    </citation>
    <scope>NUCLEOTIDE SEQUENCE [LARGE SCALE GENOMIC DNA]</scope>
    <source>
        <strain evidence="3 4">MAFF 242679</strain>
    </source>
</reference>
<keyword evidence="4" id="KW-1185">Reference proteome</keyword>
<evidence type="ECO:0000259" key="2">
    <source>
        <dbReference type="Pfam" id="PF20516"/>
    </source>
</evidence>
<sequence length="420" mass="46442">MAPTDRKRSRDSDGDYAVEGSVTSEGSRDAVHSALDPESTPKADRTLPQGRDTMSDWGDQRSWTSGFSASSGRSTPSAKSRKSSSAVSGRSSPVKQQRNAALQDTGFESASFEMGAERLPPQLARLTEDLTKIGFGVSILPHHLQAEDDHADDANYRYPDSAFIRDILRRADKCLRDLYSESSWNVEVHKPVLDWVLRIGSPYGEAFIDLMYCPSAQISSAFKPEDAPSKMVDFCIFVQTPRQSPEYERIIQLCKSARPSQSINHTDSGSLFKDPIAISIETKRHGENWDEAMLQMGTWHAAQLRSIAWTPKRKPLPTLALGYSAVVGHGTTSGPPSAKIEFVPGIIIQGHTWKFVATVRGREGERPTLYDAVPLGDTQSAFGVLRLFVALQRLKFWARDDFWPAFRCEVLGFCADGLGV</sequence>
<feature type="region of interest" description="Disordered" evidence="1">
    <location>
        <begin position="1"/>
        <end position="102"/>
    </location>
</feature>
<protein>
    <recommendedName>
        <fullName evidence="2">PD-(D/E)XK nuclease-like domain-containing protein</fullName>
    </recommendedName>
</protein>
<organism evidence="3 4">
    <name type="scientific">Colletotrichum liriopes</name>
    <dbReference type="NCBI Taxonomy" id="708192"/>
    <lineage>
        <taxon>Eukaryota</taxon>
        <taxon>Fungi</taxon>
        <taxon>Dikarya</taxon>
        <taxon>Ascomycota</taxon>
        <taxon>Pezizomycotina</taxon>
        <taxon>Sordariomycetes</taxon>
        <taxon>Hypocreomycetidae</taxon>
        <taxon>Glomerellales</taxon>
        <taxon>Glomerellaceae</taxon>
        <taxon>Colletotrichum</taxon>
        <taxon>Colletotrichum spaethianum species complex</taxon>
    </lineage>
</organism>
<dbReference type="AlphaFoldDB" id="A0AA37GY07"/>
<proteinExistence type="predicted"/>
<dbReference type="Proteomes" id="UP001055172">
    <property type="component" value="Unassembled WGS sequence"/>
</dbReference>
<dbReference type="InterPro" id="IPR046797">
    <property type="entry name" value="PDDEXK_12"/>
</dbReference>
<evidence type="ECO:0000313" key="3">
    <source>
        <dbReference type="EMBL" id="GJC88133.1"/>
    </source>
</evidence>
<comment type="caution">
    <text evidence="3">The sequence shown here is derived from an EMBL/GenBank/DDBJ whole genome shotgun (WGS) entry which is preliminary data.</text>
</comment>
<gene>
    <name evidence="3" type="ORF">ColLi_10971</name>
</gene>
<accession>A0AA37GY07</accession>
<feature type="compositionally biased region" description="Polar residues" evidence="1">
    <location>
        <begin position="61"/>
        <end position="73"/>
    </location>
</feature>
<dbReference type="EMBL" id="BPPX01000030">
    <property type="protein sequence ID" value="GJC88133.1"/>
    <property type="molecule type" value="Genomic_DNA"/>
</dbReference>
<evidence type="ECO:0000256" key="1">
    <source>
        <dbReference type="SAM" id="MobiDB-lite"/>
    </source>
</evidence>